<dbReference type="Pfam" id="PF01022">
    <property type="entry name" value="HTH_5"/>
    <property type="match status" value="1"/>
</dbReference>
<dbReference type="FunFam" id="1.10.10.10:FF:000279">
    <property type="entry name" value="Transcriptional regulator, ArsR family"/>
    <property type="match status" value="1"/>
</dbReference>
<organism evidence="6 7">
    <name type="scientific">Acinetobacter rudis CIP 110305</name>
    <dbReference type="NCBI Taxonomy" id="421052"/>
    <lineage>
        <taxon>Bacteria</taxon>
        <taxon>Pseudomonadati</taxon>
        <taxon>Pseudomonadota</taxon>
        <taxon>Gammaproteobacteria</taxon>
        <taxon>Moraxellales</taxon>
        <taxon>Moraxellaceae</taxon>
        <taxon>Acinetobacter</taxon>
    </lineage>
</organism>
<evidence type="ECO:0000256" key="3">
    <source>
        <dbReference type="ARBA" id="ARBA00023125"/>
    </source>
</evidence>
<dbReference type="PRINTS" id="PR00778">
    <property type="entry name" value="HTHARSR"/>
</dbReference>
<keyword evidence="7" id="KW-1185">Reference proteome</keyword>
<evidence type="ECO:0000256" key="2">
    <source>
        <dbReference type="ARBA" id="ARBA00023015"/>
    </source>
</evidence>
<evidence type="ECO:0000256" key="1">
    <source>
        <dbReference type="ARBA" id="ARBA00022849"/>
    </source>
</evidence>
<dbReference type="AlphaFoldDB" id="S3N2E9"/>
<dbReference type="NCBIfam" id="NF007528">
    <property type="entry name" value="PRK10141.1"/>
    <property type="match status" value="1"/>
</dbReference>
<dbReference type="SMART" id="SM00418">
    <property type="entry name" value="HTH_ARSR"/>
    <property type="match status" value="1"/>
</dbReference>
<dbReference type="STRING" id="632955.GCA_000829675_02588"/>
<comment type="caution">
    <text evidence="6">The sequence shown here is derived from an EMBL/GenBank/DDBJ whole genome shotgun (WGS) entry which is preliminary data.</text>
</comment>
<dbReference type="GO" id="GO:0003700">
    <property type="term" value="F:DNA-binding transcription factor activity"/>
    <property type="evidence" value="ECO:0007669"/>
    <property type="project" value="InterPro"/>
</dbReference>
<sequence length="107" mass="12377">MISPVDFFKALSDETRLNIILLVAAHQELCVCDLQDKLNLSQPKISRHLALLRTSRLLADRRQGQWVYYSLHPDLTEWALQILETMKATVEFQHLTPNSNLKNNCCE</sequence>
<gene>
    <name evidence="6" type="ORF">F945_01791</name>
</gene>
<keyword evidence="1" id="KW-0059">Arsenical resistance</keyword>
<dbReference type="NCBIfam" id="NF033788">
    <property type="entry name" value="HTH_metalloreg"/>
    <property type="match status" value="1"/>
</dbReference>
<dbReference type="InterPro" id="IPR036390">
    <property type="entry name" value="WH_DNA-bd_sf"/>
</dbReference>
<evidence type="ECO:0000313" key="7">
    <source>
        <dbReference type="Proteomes" id="UP000014568"/>
    </source>
</evidence>
<dbReference type="eggNOG" id="COG0640">
    <property type="taxonomic scope" value="Bacteria"/>
</dbReference>
<keyword evidence="4" id="KW-0804">Transcription</keyword>
<evidence type="ECO:0000256" key="4">
    <source>
        <dbReference type="ARBA" id="ARBA00023163"/>
    </source>
</evidence>
<accession>S3N2E9</accession>
<dbReference type="PATRIC" id="fig|421052.3.peg.1748"/>
<protein>
    <submittedName>
        <fullName evidence="6">ArsR family transcriptional regulator</fullName>
    </submittedName>
</protein>
<dbReference type="GO" id="GO:0003677">
    <property type="term" value="F:DNA binding"/>
    <property type="evidence" value="ECO:0007669"/>
    <property type="project" value="UniProtKB-KW"/>
</dbReference>
<dbReference type="HOGENOM" id="CLU_097806_3_1_6"/>
<evidence type="ECO:0000313" key="6">
    <source>
        <dbReference type="EMBL" id="EPF73912.1"/>
    </source>
</evidence>
<dbReference type="SUPFAM" id="SSF46785">
    <property type="entry name" value="Winged helix' DNA-binding domain"/>
    <property type="match status" value="1"/>
</dbReference>
<name>S3N2E9_9GAMM</name>
<dbReference type="InterPro" id="IPR001845">
    <property type="entry name" value="HTH_ArsR_DNA-bd_dom"/>
</dbReference>
<reference evidence="6 7" key="1">
    <citation type="submission" date="2013-06" db="EMBL/GenBank/DDBJ databases">
        <title>The Genome Sequence of Acinetobacter rudis CIP 110305.</title>
        <authorList>
            <consortium name="The Broad Institute Genome Sequencing Platform"/>
            <consortium name="The Broad Institute Genome Sequencing Center for Infectious Disease"/>
            <person name="Cerqueira G."/>
            <person name="Feldgarden M."/>
            <person name="Courvalin P."/>
            <person name="Perichon B."/>
            <person name="Grillot-Courvalin C."/>
            <person name="Clermont D."/>
            <person name="Rocha E."/>
            <person name="Yoon E.-J."/>
            <person name="Nemec A."/>
            <person name="Young S.K."/>
            <person name="Zeng Q."/>
            <person name="Gargeya S."/>
            <person name="Fitzgerald M."/>
            <person name="Abouelleil A."/>
            <person name="Alvarado L."/>
            <person name="Berlin A.M."/>
            <person name="Chapman S.B."/>
            <person name="Dewar J."/>
            <person name="Goldberg J."/>
            <person name="Griggs A."/>
            <person name="Gujja S."/>
            <person name="Hansen M."/>
            <person name="Howarth C."/>
            <person name="Imamovic A."/>
            <person name="Larimer J."/>
            <person name="McCowan C."/>
            <person name="Murphy C."/>
            <person name="Pearson M."/>
            <person name="Priest M."/>
            <person name="Roberts A."/>
            <person name="Saif S."/>
            <person name="Shea T."/>
            <person name="Sykes S."/>
            <person name="Wortman J."/>
            <person name="Nusbaum C."/>
            <person name="Birren B."/>
        </authorList>
    </citation>
    <scope>NUCLEOTIDE SEQUENCE [LARGE SCALE GENOMIC DNA]</scope>
    <source>
        <strain evidence="6 7">CIP 110305</strain>
    </source>
</reference>
<dbReference type="Proteomes" id="UP000014568">
    <property type="component" value="Unassembled WGS sequence"/>
</dbReference>
<dbReference type="GO" id="GO:0046685">
    <property type="term" value="P:response to arsenic-containing substance"/>
    <property type="evidence" value="ECO:0007669"/>
    <property type="project" value="UniProtKB-KW"/>
</dbReference>
<dbReference type="PROSITE" id="PS50987">
    <property type="entry name" value="HTH_ARSR_2"/>
    <property type="match status" value="1"/>
</dbReference>
<dbReference type="EMBL" id="ATGI01000022">
    <property type="protein sequence ID" value="EPF73912.1"/>
    <property type="molecule type" value="Genomic_DNA"/>
</dbReference>
<dbReference type="InterPro" id="IPR051081">
    <property type="entry name" value="HTH_MetalResp_TranReg"/>
</dbReference>
<dbReference type="PANTHER" id="PTHR33154">
    <property type="entry name" value="TRANSCRIPTIONAL REGULATOR, ARSR FAMILY"/>
    <property type="match status" value="1"/>
</dbReference>
<dbReference type="InterPro" id="IPR036388">
    <property type="entry name" value="WH-like_DNA-bd_sf"/>
</dbReference>
<dbReference type="Gene3D" id="1.10.10.10">
    <property type="entry name" value="Winged helix-like DNA-binding domain superfamily/Winged helix DNA-binding domain"/>
    <property type="match status" value="1"/>
</dbReference>
<feature type="domain" description="HTH arsR-type" evidence="5">
    <location>
        <begin position="1"/>
        <end position="91"/>
    </location>
</feature>
<dbReference type="CDD" id="cd00090">
    <property type="entry name" value="HTH_ARSR"/>
    <property type="match status" value="1"/>
</dbReference>
<dbReference type="InterPro" id="IPR018334">
    <property type="entry name" value="ArsR_HTH"/>
</dbReference>
<dbReference type="InterPro" id="IPR011991">
    <property type="entry name" value="ArsR-like_HTH"/>
</dbReference>
<dbReference type="PANTHER" id="PTHR33154:SF18">
    <property type="entry name" value="ARSENICAL RESISTANCE OPERON REPRESSOR"/>
    <property type="match status" value="1"/>
</dbReference>
<proteinExistence type="predicted"/>
<dbReference type="PROSITE" id="PS00846">
    <property type="entry name" value="HTH_ARSR_1"/>
    <property type="match status" value="1"/>
</dbReference>
<keyword evidence="2" id="KW-0805">Transcription regulation</keyword>
<keyword evidence="3" id="KW-0238">DNA-binding</keyword>
<evidence type="ECO:0000259" key="5">
    <source>
        <dbReference type="PROSITE" id="PS50987"/>
    </source>
</evidence>